<evidence type="ECO:0000256" key="1">
    <source>
        <dbReference type="SAM" id="SignalP"/>
    </source>
</evidence>
<proteinExistence type="predicted"/>
<accession>A0AAV0XD36</accession>
<keyword evidence="1" id="KW-0732">Signal</keyword>
<dbReference type="EMBL" id="CARXXK010000004">
    <property type="protein sequence ID" value="CAI6365992.1"/>
    <property type="molecule type" value="Genomic_DNA"/>
</dbReference>
<evidence type="ECO:0000313" key="3">
    <source>
        <dbReference type="Proteomes" id="UP001160148"/>
    </source>
</evidence>
<keyword evidence="3" id="KW-1185">Reference proteome</keyword>
<sequence>MLNLLFIISTLMVCVRSDDASIEWACKETRAIGNCSTMPKITDWLQTLSDNIDNEEYTDLLYCPFDIVEKHAQCMVLYLRSCSQQLMMEPTRQIAFSYLPQTERAETHCNRRRSYKKEFRGHSNCTKVMYNNEPQEWEVHMVNQEIEFGLLSKRMEFSKKCDVYHKYWEMQSSWILKECGASTEKFSRQVLSNMYPIMGLLNMCGERLTPYGYFET</sequence>
<evidence type="ECO:0000313" key="2">
    <source>
        <dbReference type="EMBL" id="CAI6365992.1"/>
    </source>
</evidence>
<evidence type="ECO:0008006" key="4">
    <source>
        <dbReference type="Google" id="ProtNLM"/>
    </source>
</evidence>
<name>A0AAV0XD36_9HEMI</name>
<organism evidence="2 3">
    <name type="scientific">Macrosiphum euphorbiae</name>
    <name type="common">potato aphid</name>
    <dbReference type="NCBI Taxonomy" id="13131"/>
    <lineage>
        <taxon>Eukaryota</taxon>
        <taxon>Metazoa</taxon>
        <taxon>Ecdysozoa</taxon>
        <taxon>Arthropoda</taxon>
        <taxon>Hexapoda</taxon>
        <taxon>Insecta</taxon>
        <taxon>Pterygota</taxon>
        <taxon>Neoptera</taxon>
        <taxon>Paraneoptera</taxon>
        <taxon>Hemiptera</taxon>
        <taxon>Sternorrhyncha</taxon>
        <taxon>Aphidomorpha</taxon>
        <taxon>Aphidoidea</taxon>
        <taxon>Aphididae</taxon>
        <taxon>Macrosiphini</taxon>
        <taxon>Macrosiphum</taxon>
    </lineage>
</organism>
<reference evidence="2 3" key="1">
    <citation type="submission" date="2023-01" db="EMBL/GenBank/DDBJ databases">
        <authorList>
            <person name="Whitehead M."/>
        </authorList>
    </citation>
    <scope>NUCLEOTIDE SEQUENCE [LARGE SCALE GENOMIC DNA]</scope>
</reference>
<dbReference type="Proteomes" id="UP001160148">
    <property type="component" value="Unassembled WGS sequence"/>
</dbReference>
<dbReference type="AlphaFoldDB" id="A0AAV0XD36"/>
<feature type="signal peptide" evidence="1">
    <location>
        <begin position="1"/>
        <end position="17"/>
    </location>
</feature>
<protein>
    <recommendedName>
        <fullName evidence="4">DUF19 domain-containing protein</fullName>
    </recommendedName>
</protein>
<gene>
    <name evidence="2" type="ORF">MEUPH1_LOCUS20631</name>
</gene>
<comment type="caution">
    <text evidence="2">The sequence shown here is derived from an EMBL/GenBank/DDBJ whole genome shotgun (WGS) entry which is preliminary data.</text>
</comment>
<feature type="chain" id="PRO_5043438028" description="DUF19 domain-containing protein" evidence="1">
    <location>
        <begin position="18"/>
        <end position="216"/>
    </location>
</feature>